<dbReference type="OrthoDB" id="657187at2759"/>
<accession>A0A1Q3C133</accession>
<dbReference type="AlphaFoldDB" id="A0A1Q3C133"/>
<protein>
    <submittedName>
        <fullName evidence="2">Uncharacterized protein</fullName>
    </submittedName>
</protein>
<dbReference type="Proteomes" id="UP000187406">
    <property type="component" value="Unassembled WGS sequence"/>
</dbReference>
<name>A0A1Q3C133_CEPFO</name>
<evidence type="ECO:0000256" key="1">
    <source>
        <dbReference type="SAM" id="MobiDB-lite"/>
    </source>
</evidence>
<comment type="caution">
    <text evidence="2">The sequence shown here is derived from an EMBL/GenBank/DDBJ whole genome shotgun (WGS) entry which is preliminary data.</text>
</comment>
<evidence type="ECO:0000313" key="2">
    <source>
        <dbReference type="EMBL" id="GAV73896.1"/>
    </source>
</evidence>
<dbReference type="PANTHER" id="PTHR33168">
    <property type="entry name" value="STRESS INDUCED PROTEIN-RELATED"/>
    <property type="match status" value="1"/>
</dbReference>
<proteinExistence type="predicted"/>
<reference evidence="3" key="1">
    <citation type="submission" date="2016-04" db="EMBL/GenBank/DDBJ databases">
        <title>Cephalotus genome sequencing.</title>
        <authorList>
            <person name="Fukushima K."/>
            <person name="Hasebe M."/>
            <person name="Fang X."/>
        </authorList>
    </citation>
    <scope>NUCLEOTIDE SEQUENCE [LARGE SCALE GENOMIC DNA]</scope>
    <source>
        <strain evidence="3">cv. St1</strain>
    </source>
</reference>
<feature type="compositionally biased region" description="Basic residues" evidence="1">
    <location>
        <begin position="59"/>
        <end position="68"/>
    </location>
</feature>
<dbReference type="InParanoid" id="A0A1Q3C133"/>
<dbReference type="EMBL" id="BDDD01001164">
    <property type="protein sequence ID" value="GAV73896.1"/>
    <property type="molecule type" value="Genomic_DNA"/>
</dbReference>
<evidence type="ECO:0000313" key="3">
    <source>
        <dbReference type="Proteomes" id="UP000187406"/>
    </source>
</evidence>
<organism evidence="2 3">
    <name type="scientific">Cephalotus follicularis</name>
    <name type="common">Albany pitcher plant</name>
    <dbReference type="NCBI Taxonomy" id="3775"/>
    <lineage>
        <taxon>Eukaryota</taxon>
        <taxon>Viridiplantae</taxon>
        <taxon>Streptophyta</taxon>
        <taxon>Embryophyta</taxon>
        <taxon>Tracheophyta</taxon>
        <taxon>Spermatophyta</taxon>
        <taxon>Magnoliopsida</taxon>
        <taxon>eudicotyledons</taxon>
        <taxon>Gunneridae</taxon>
        <taxon>Pentapetalae</taxon>
        <taxon>rosids</taxon>
        <taxon>fabids</taxon>
        <taxon>Oxalidales</taxon>
        <taxon>Cephalotaceae</taxon>
        <taxon>Cephalotus</taxon>
    </lineage>
</organism>
<gene>
    <name evidence="2" type="ORF">CFOL_v3_17379</name>
</gene>
<dbReference type="STRING" id="3775.A0A1Q3C133"/>
<feature type="region of interest" description="Disordered" evidence="1">
    <location>
        <begin position="35"/>
        <end position="72"/>
    </location>
</feature>
<sequence>MGSEPNSPASLIKQRIRHSQCILCCFRKHHHNHHRSLNEEEKPALTRSSSSISFAWTPKSRRSHHHRNHETEPVLKHKCKNFISRICGGGGGGGGGGFGRHSRRHSADFKYDALSYALNFDEGDNDDHFDECPFRSFSSRLPPSPNREITACS</sequence>
<keyword evidence="3" id="KW-1185">Reference proteome</keyword>